<keyword evidence="2 7" id="KW-0812">Transmembrane</keyword>
<dbReference type="InterPro" id="IPR003770">
    <property type="entry name" value="MLTG-like"/>
</dbReference>
<dbReference type="GO" id="GO:0009252">
    <property type="term" value="P:peptidoglycan biosynthetic process"/>
    <property type="evidence" value="ECO:0007669"/>
    <property type="project" value="UniProtKB-UniRule"/>
</dbReference>
<dbReference type="EC" id="4.2.2.29" evidence="7"/>
<accession>A0A969TSG4</accession>
<dbReference type="EMBL" id="JAATHJ010000003">
    <property type="protein sequence ID" value="NJP36548.1"/>
    <property type="molecule type" value="Genomic_DNA"/>
</dbReference>
<dbReference type="CDD" id="cd08010">
    <property type="entry name" value="MltG_like"/>
    <property type="match status" value="1"/>
</dbReference>
<name>A0A969TSG4_9BACI</name>
<dbReference type="Proteomes" id="UP000752012">
    <property type="component" value="Unassembled WGS sequence"/>
</dbReference>
<keyword evidence="9" id="KW-1185">Reference proteome</keyword>
<evidence type="ECO:0000313" key="9">
    <source>
        <dbReference type="Proteomes" id="UP000752012"/>
    </source>
</evidence>
<dbReference type="RefSeq" id="WP_168004839.1">
    <property type="nucleotide sequence ID" value="NZ_JAATHJ010000003.1"/>
</dbReference>
<organism evidence="8 9">
    <name type="scientific">Alkalicoccus luteus</name>
    <dbReference type="NCBI Taxonomy" id="1237094"/>
    <lineage>
        <taxon>Bacteria</taxon>
        <taxon>Bacillati</taxon>
        <taxon>Bacillota</taxon>
        <taxon>Bacilli</taxon>
        <taxon>Bacillales</taxon>
        <taxon>Bacillaceae</taxon>
        <taxon>Alkalicoccus</taxon>
    </lineage>
</organism>
<evidence type="ECO:0000256" key="5">
    <source>
        <dbReference type="ARBA" id="ARBA00023239"/>
    </source>
</evidence>
<dbReference type="HAMAP" id="MF_02065">
    <property type="entry name" value="MltG"/>
    <property type="match status" value="1"/>
</dbReference>
<protein>
    <recommendedName>
        <fullName evidence="7">Endolytic murein transglycosylase</fullName>
        <ecNumber evidence="7">4.2.2.29</ecNumber>
    </recommendedName>
    <alternativeName>
        <fullName evidence="7">Peptidoglycan lytic transglycosylase</fullName>
    </alternativeName>
    <alternativeName>
        <fullName evidence="7">Peptidoglycan polymerization terminase</fullName>
    </alternativeName>
</protein>
<dbReference type="Gene3D" id="3.30.1490.480">
    <property type="entry name" value="Endolytic murein transglycosylase"/>
    <property type="match status" value="1"/>
</dbReference>
<keyword evidence="1 7" id="KW-1003">Cell membrane</keyword>
<evidence type="ECO:0000256" key="2">
    <source>
        <dbReference type="ARBA" id="ARBA00022692"/>
    </source>
</evidence>
<evidence type="ECO:0000256" key="1">
    <source>
        <dbReference type="ARBA" id="ARBA00022475"/>
    </source>
</evidence>
<gene>
    <name evidence="7 8" type="primary">mltG</name>
    <name evidence="8" type="ORF">HCN83_02960</name>
</gene>
<reference evidence="8 9" key="1">
    <citation type="submission" date="2020-03" db="EMBL/GenBank/DDBJ databases">
        <title>Assessment of the enzymatic potential of alkaline-tolerant lipase obtained from Bacillus luteus H11 (technogenic soil) for the bioremediation of saline soils contaminated with petroleum substances.</title>
        <authorList>
            <person name="Kalwasinska A."/>
        </authorList>
    </citation>
    <scope>NUCLEOTIDE SEQUENCE [LARGE SCALE GENOMIC DNA]</scope>
    <source>
        <strain evidence="8 9">H11</strain>
    </source>
</reference>
<comment type="similarity">
    <text evidence="7">Belongs to the transglycosylase MltG family.</text>
</comment>
<dbReference type="AlphaFoldDB" id="A0A969TSG4"/>
<keyword evidence="6 7" id="KW-0961">Cell wall biogenesis/degradation</keyword>
<dbReference type="GO" id="GO:0071555">
    <property type="term" value="P:cell wall organization"/>
    <property type="evidence" value="ECO:0007669"/>
    <property type="project" value="UniProtKB-KW"/>
</dbReference>
<comment type="catalytic activity">
    <reaction evidence="7">
        <text>a peptidoglycan chain = a peptidoglycan chain with N-acetyl-1,6-anhydromuramyl-[peptide] at the reducing end + a peptidoglycan chain with N-acetylglucosamine at the non-reducing end.</text>
        <dbReference type="EC" id="4.2.2.29"/>
    </reaction>
</comment>
<dbReference type="PANTHER" id="PTHR30518:SF2">
    <property type="entry name" value="ENDOLYTIC MUREIN TRANSGLYCOSYLASE"/>
    <property type="match status" value="1"/>
</dbReference>
<evidence type="ECO:0000313" key="8">
    <source>
        <dbReference type="EMBL" id="NJP36548.1"/>
    </source>
</evidence>
<comment type="function">
    <text evidence="7">Functions as a peptidoglycan terminase that cleaves nascent peptidoglycan strands endolytically to terminate their elongation.</text>
</comment>
<keyword evidence="5 7" id="KW-0456">Lyase</keyword>
<feature type="site" description="Important for catalytic activity" evidence="7">
    <location>
        <position position="263"/>
    </location>
</feature>
<dbReference type="GO" id="GO:0008932">
    <property type="term" value="F:lytic endotransglycosylase activity"/>
    <property type="evidence" value="ECO:0007669"/>
    <property type="project" value="UniProtKB-UniRule"/>
</dbReference>
<evidence type="ECO:0000256" key="7">
    <source>
        <dbReference type="HAMAP-Rule" id="MF_02065"/>
    </source>
</evidence>
<evidence type="ECO:0000256" key="3">
    <source>
        <dbReference type="ARBA" id="ARBA00022989"/>
    </source>
</evidence>
<comment type="caution">
    <text evidence="8">The sequence shown here is derived from an EMBL/GenBank/DDBJ whole genome shotgun (WGS) entry which is preliminary data.</text>
</comment>
<comment type="subcellular location">
    <subcellularLocation>
        <location evidence="7">Cell membrane</location>
        <topology evidence="7">Single-pass membrane protein</topology>
    </subcellularLocation>
</comment>
<keyword evidence="4 7" id="KW-0472">Membrane</keyword>
<dbReference type="PANTHER" id="PTHR30518">
    <property type="entry name" value="ENDOLYTIC MUREIN TRANSGLYCOSYLASE"/>
    <property type="match status" value="1"/>
</dbReference>
<proteinExistence type="inferred from homology"/>
<dbReference type="GO" id="GO:0005886">
    <property type="term" value="C:plasma membrane"/>
    <property type="evidence" value="ECO:0007669"/>
    <property type="project" value="UniProtKB-SubCell"/>
</dbReference>
<dbReference type="NCBIfam" id="TIGR00247">
    <property type="entry name" value="endolytic transglycosylase MltG"/>
    <property type="match status" value="1"/>
</dbReference>
<evidence type="ECO:0000256" key="4">
    <source>
        <dbReference type="ARBA" id="ARBA00023136"/>
    </source>
</evidence>
<dbReference type="Pfam" id="PF02618">
    <property type="entry name" value="YceG"/>
    <property type="match status" value="1"/>
</dbReference>
<feature type="transmembrane region" description="Helical" evidence="7">
    <location>
        <begin position="34"/>
        <end position="54"/>
    </location>
</feature>
<evidence type="ECO:0000256" key="6">
    <source>
        <dbReference type="ARBA" id="ARBA00023316"/>
    </source>
</evidence>
<keyword evidence="3 7" id="KW-1133">Transmembrane helix</keyword>
<sequence>MTELSKEEKKQQRREQHQKLLNERRKEAGLVRKIVFSLLVLMILVAAAVAFGSYQYVMASLGPVDEEEPEEVEVEIPIGSGTDTIAEVLEDNGVISSSTMFRYYVRFQNESGFQAGTYQLSTEMSVDDIIQELKEGSVQEEYALSFTIPEGFWAEEIFARAAEESGLETEELIGTARDENYLNELIDRYDMLTDEILDEDIREPLEGYLFPARYDFIEENPDPEEIIEAMLDRMQAELNAALTGESDYTVHELLTAASIIEGEAQNDEERPMISGVIENRMRVPMPLQMDPTVSYAHGERLSRTFNEDTEIESPYNTYNQTGLPVGPINNPGVASIQSVENPEEHSYLYFYHSPEGDIYFNETYEQHQETVGQYQ</sequence>